<gene>
    <name evidence="1" type="ORF">Sjap_005003</name>
</gene>
<name>A0AAP0K498_9MAGN</name>
<evidence type="ECO:0000313" key="1">
    <source>
        <dbReference type="EMBL" id="KAK9145100.1"/>
    </source>
</evidence>
<dbReference type="AlphaFoldDB" id="A0AAP0K498"/>
<protein>
    <submittedName>
        <fullName evidence="1">Uncharacterized protein</fullName>
    </submittedName>
</protein>
<dbReference type="EMBL" id="JBBNAE010000002">
    <property type="protein sequence ID" value="KAK9145100.1"/>
    <property type="molecule type" value="Genomic_DNA"/>
</dbReference>
<dbReference type="Proteomes" id="UP001417504">
    <property type="component" value="Unassembled WGS sequence"/>
</dbReference>
<keyword evidence="2" id="KW-1185">Reference proteome</keyword>
<sequence length="126" mass="13872">MQFIGCSGKNGQQVIGTFAHITSGVGFHPLCVKNAPTETWLSSTFSCGHQLVNRHLSVVSDRSSCGRASKEELLVTSTSIIACDEIRPNDPKRRMVTINETRSEFNEVLSRHCCDAPEVHVDDRIA</sequence>
<organism evidence="1 2">
    <name type="scientific">Stephania japonica</name>
    <dbReference type="NCBI Taxonomy" id="461633"/>
    <lineage>
        <taxon>Eukaryota</taxon>
        <taxon>Viridiplantae</taxon>
        <taxon>Streptophyta</taxon>
        <taxon>Embryophyta</taxon>
        <taxon>Tracheophyta</taxon>
        <taxon>Spermatophyta</taxon>
        <taxon>Magnoliopsida</taxon>
        <taxon>Ranunculales</taxon>
        <taxon>Menispermaceae</taxon>
        <taxon>Menispermoideae</taxon>
        <taxon>Cissampelideae</taxon>
        <taxon>Stephania</taxon>
    </lineage>
</organism>
<accession>A0AAP0K498</accession>
<evidence type="ECO:0000313" key="2">
    <source>
        <dbReference type="Proteomes" id="UP001417504"/>
    </source>
</evidence>
<comment type="caution">
    <text evidence="1">The sequence shown here is derived from an EMBL/GenBank/DDBJ whole genome shotgun (WGS) entry which is preliminary data.</text>
</comment>
<proteinExistence type="predicted"/>
<reference evidence="1 2" key="1">
    <citation type="submission" date="2024-01" db="EMBL/GenBank/DDBJ databases">
        <title>Genome assemblies of Stephania.</title>
        <authorList>
            <person name="Yang L."/>
        </authorList>
    </citation>
    <scope>NUCLEOTIDE SEQUENCE [LARGE SCALE GENOMIC DNA]</scope>
    <source>
        <strain evidence="1">QJT</strain>
        <tissue evidence="1">Leaf</tissue>
    </source>
</reference>